<organism evidence="1 2">
    <name type="scientific">Eumeta variegata</name>
    <name type="common">Bagworm moth</name>
    <name type="synonym">Eumeta japonica</name>
    <dbReference type="NCBI Taxonomy" id="151549"/>
    <lineage>
        <taxon>Eukaryota</taxon>
        <taxon>Metazoa</taxon>
        <taxon>Ecdysozoa</taxon>
        <taxon>Arthropoda</taxon>
        <taxon>Hexapoda</taxon>
        <taxon>Insecta</taxon>
        <taxon>Pterygota</taxon>
        <taxon>Neoptera</taxon>
        <taxon>Endopterygota</taxon>
        <taxon>Lepidoptera</taxon>
        <taxon>Glossata</taxon>
        <taxon>Ditrysia</taxon>
        <taxon>Tineoidea</taxon>
        <taxon>Psychidae</taxon>
        <taxon>Oiketicinae</taxon>
        <taxon>Eumeta</taxon>
    </lineage>
</organism>
<evidence type="ECO:0000313" key="1">
    <source>
        <dbReference type="EMBL" id="GBP62782.1"/>
    </source>
</evidence>
<comment type="caution">
    <text evidence="1">The sequence shown here is derived from an EMBL/GenBank/DDBJ whole genome shotgun (WGS) entry which is preliminary data.</text>
</comment>
<dbReference type="AlphaFoldDB" id="A0A4C1XII3"/>
<keyword evidence="2" id="KW-1185">Reference proteome</keyword>
<reference evidence="1 2" key="1">
    <citation type="journal article" date="2019" name="Commun. Biol.">
        <title>The bagworm genome reveals a unique fibroin gene that provides high tensile strength.</title>
        <authorList>
            <person name="Kono N."/>
            <person name="Nakamura H."/>
            <person name="Ohtoshi R."/>
            <person name="Tomita M."/>
            <person name="Numata K."/>
            <person name="Arakawa K."/>
        </authorList>
    </citation>
    <scope>NUCLEOTIDE SEQUENCE [LARGE SCALE GENOMIC DNA]</scope>
</reference>
<sequence length="121" mass="13540">MRSRRCCIVRAAPPPSSATSSDRSPLKGLRRSERNVFTATFHSCTCIRSDGVLRSLTMSTAYKDKRASEPPESKWALPPMYTRNFRRVTNAACLQHALTCSMQPTADPRICLSTTNLYPND</sequence>
<accession>A0A4C1XII3</accession>
<proteinExistence type="predicted"/>
<name>A0A4C1XII3_EUMVA</name>
<dbReference type="EMBL" id="BGZK01000849">
    <property type="protein sequence ID" value="GBP62782.1"/>
    <property type="molecule type" value="Genomic_DNA"/>
</dbReference>
<gene>
    <name evidence="1" type="ORF">EVAR_51735_1</name>
</gene>
<protein>
    <submittedName>
        <fullName evidence="1">Uncharacterized protein</fullName>
    </submittedName>
</protein>
<dbReference type="Proteomes" id="UP000299102">
    <property type="component" value="Unassembled WGS sequence"/>
</dbReference>
<evidence type="ECO:0000313" key="2">
    <source>
        <dbReference type="Proteomes" id="UP000299102"/>
    </source>
</evidence>